<dbReference type="EMBL" id="QSJM01000010">
    <property type="protein sequence ID" value="RHD83111.1"/>
    <property type="molecule type" value="Genomic_DNA"/>
</dbReference>
<sequence>MEKLIYTNGQYNIWQLVGKENLNELAEFVVRENYKHHVGDFSSESIKNEIYSVYQEELQYIDNSTIFVVRNDAGKIIGSIRVFKWDRKKTLPLQKIFGINPLTAIHSETDYNYWHIGRFAIDSLAGIPTVTLFKQLMVYAVHPIICDSKSYMIAETDSKLLKVMNTLGIETVRLGHSINYLASETIPVYSSKNGLLLFYNHYENLYIAS</sequence>
<reference evidence="1 2" key="1">
    <citation type="submission" date="2018-08" db="EMBL/GenBank/DDBJ databases">
        <title>A genome reference for cultivated species of the human gut microbiota.</title>
        <authorList>
            <person name="Zou Y."/>
            <person name="Xue W."/>
            <person name="Luo G."/>
        </authorList>
    </citation>
    <scope>NUCLEOTIDE SEQUENCE [LARGE SCALE GENOMIC DNA]</scope>
    <source>
        <strain evidence="1 2">AM30-40</strain>
    </source>
</reference>
<evidence type="ECO:0000313" key="2">
    <source>
        <dbReference type="Proteomes" id="UP000283429"/>
    </source>
</evidence>
<protein>
    <submittedName>
        <fullName evidence="1">Uncharacterized protein</fullName>
    </submittedName>
</protein>
<dbReference type="AlphaFoldDB" id="A0A414HEW8"/>
<gene>
    <name evidence="1" type="ORF">DW783_04735</name>
</gene>
<dbReference type="Proteomes" id="UP000283429">
    <property type="component" value="Unassembled WGS sequence"/>
</dbReference>
<dbReference type="RefSeq" id="WP_101602728.1">
    <property type="nucleotide sequence ID" value="NZ_JADNJS010000059.1"/>
</dbReference>
<comment type="caution">
    <text evidence="1">The sequence shown here is derived from an EMBL/GenBank/DDBJ whole genome shotgun (WGS) entry which is preliminary data.</text>
</comment>
<proteinExistence type="predicted"/>
<accession>A0A414HEW8</accession>
<name>A0A414HEW8_PHOVU</name>
<dbReference type="InterPro" id="IPR016181">
    <property type="entry name" value="Acyl_CoA_acyltransferase"/>
</dbReference>
<evidence type="ECO:0000313" key="1">
    <source>
        <dbReference type="EMBL" id="RHD83111.1"/>
    </source>
</evidence>
<dbReference type="SUPFAM" id="SSF55729">
    <property type="entry name" value="Acyl-CoA N-acyltransferases (Nat)"/>
    <property type="match status" value="1"/>
</dbReference>
<dbReference type="Gene3D" id="3.40.630.30">
    <property type="match status" value="1"/>
</dbReference>
<organism evidence="1 2">
    <name type="scientific">Phocaeicola vulgatus</name>
    <name type="common">Bacteroides vulgatus</name>
    <dbReference type="NCBI Taxonomy" id="821"/>
    <lineage>
        <taxon>Bacteria</taxon>
        <taxon>Pseudomonadati</taxon>
        <taxon>Bacteroidota</taxon>
        <taxon>Bacteroidia</taxon>
        <taxon>Bacteroidales</taxon>
        <taxon>Bacteroidaceae</taxon>
        <taxon>Phocaeicola</taxon>
    </lineage>
</organism>